<gene>
    <name evidence="1" type="ORF">SAMN02745138_03371</name>
</gene>
<dbReference type="GO" id="GO:0005524">
    <property type="term" value="F:ATP binding"/>
    <property type="evidence" value="ECO:0007669"/>
    <property type="project" value="InterPro"/>
</dbReference>
<dbReference type="PIRSF" id="PIRSF015617">
    <property type="entry name" value="Adensltrnsf_CobA"/>
    <property type="match status" value="1"/>
</dbReference>
<keyword evidence="1" id="KW-0808">Transferase</keyword>
<organism evidence="1 2">
    <name type="scientific">Anaerotignum lactatifermentans DSM 14214</name>
    <dbReference type="NCBI Taxonomy" id="1121323"/>
    <lineage>
        <taxon>Bacteria</taxon>
        <taxon>Bacillati</taxon>
        <taxon>Bacillota</taxon>
        <taxon>Clostridia</taxon>
        <taxon>Lachnospirales</taxon>
        <taxon>Anaerotignaceae</taxon>
        <taxon>Anaerotignum</taxon>
    </lineage>
</organism>
<dbReference type="InterPro" id="IPR027417">
    <property type="entry name" value="P-loop_NTPase"/>
</dbReference>
<accession>A0A1M7AB24</accession>
<dbReference type="AlphaFoldDB" id="A0A1M7AB24"/>
<reference evidence="1 2" key="1">
    <citation type="submission" date="2016-11" db="EMBL/GenBank/DDBJ databases">
        <authorList>
            <person name="Jaros S."/>
            <person name="Januszkiewicz K."/>
            <person name="Wedrychowicz H."/>
        </authorList>
    </citation>
    <scope>NUCLEOTIDE SEQUENCE [LARGE SCALE GENOMIC DNA]</scope>
    <source>
        <strain evidence="1 2">DSM 14214</strain>
    </source>
</reference>
<dbReference type="Gene3D" id="3.40.50.300">
    <property type="entry name" value="P-loop containing nucleotide triphosphate hydrolases"/>
    <property type="match status" value="1"/>
</dbReference>
<dbReference type="PANTHER" id="PTHR46638:SF1">
    <property type="entry name" value="CORRINOID ADENOSYLTRANSFERASE"/>
    <property type="match status" value="1"/>
</dbReference>
<dbReference type="EMBL" id="FRAH01000104">
    <property type="protein sequence ID" value="SHL39870.1"/>
    <property type="molecule type" value="Genomic_DNA"/>
</dbReference>
<evidence type="ECO:0000313" key="2">
    <source>
        <dbReference type="Proteomes" id="UP000183975"/>
    </source>
</evidence>
<keyword evidence="2" id="KW-1185">Reference proteome</keyword>
<dbReference type="InterPro" id="IPR003724">
    <property type="entry name" value="CblAdoTrfase_CobA"/>
</dbReference>
<sequence>MVKTGQIAIYYGAGKGKTSVSLGKGVRALGENLRVVMIQFMDYHNNQEIALLEKLEPDFRIFHFEKDREGTEMTEEIRKEIASEIRNAFNFTKKILDTGECDMLMLDGILECVEENYLSEEEVVEMMEKRPNTMDMILTGASLPESIAQKADHIYQIVTEK</sequence>
<proteinExistence type="predicted"/>
<dbReference type="PANTHER" id="PTHR46638">
    <property type="entry name" value="CORRINOID ADENOSYLTRANSFERASE"/>
    <property type="match status" value="1"/>
</dbReference>
<dbReference type="Pfam" id="PF02572">
    <property type="entry name" value="CobA_CobO_BtuR"/>
    <property type="match status" value="1"/>
</dbReference>
<dbReference type="Proteomes" id="UP000183975">
    <property type="component" value="Unassembled WGS sequence"/>
</dbReference>
<evidence type="ECO:0000313" key="1">
    <source>
        <dbReference type="EMBL" id="SHL39870.1"/>
    </source>
</evidence>
<dbReference type="SUPFAM" id="SSF52540">
    <property type="entry name" value="P-loop containing nucleoside triphosphate hydrolases"/>
    <property type="match status" value="1"/>
</dbReference>
<dbReference type="GO" id="GO:0009236">
    <property type="term" value="P:cobalamin biosynthetic process"/>
    <property type="evidence" value="ECO:0007669"/>
    <property type="project" value="InterPro"/>
</dbReference>
<name>A0A1M7AB24_9FIRM</name>
<dbReference type="GO" id="GO:0008817">
    <property type="term" value="F:corrinoid adenosyltransferase activity"/>
    <property type="evidence" value="ECO:0007669"/>
    <property type="project" value="InterPro"/>
</dbReference>
<protein>
    <submittedName>
        <fullName evidence="1">Cob(I)alamin adenosyltransferase</fullName>
    </submittedName>
</protein>